<keyword evidence="1" id="KW-1133">Transmembrane helix</keyword>
<keyword evidence="3" id="KW-1185">Reference proteome</keyword>
<gene>
    <name evidence="2" type="ORF">PAC_13963</name>
</gene>
<evidence type="ECO:0000313" key="2">
    <source>
        <dbReference type="EMBL" id="CZR64066.1"/>
    </source>
</evidence>
<keyword evidence="1" id="KW-0472">Membrane</keyword>
<evidence type="ECO:0000256" key="1">
    <source>
        <dbReference type="SAM" id="Phobius"/>
    </source>
</evidence>
<dbReference type="AlphaFoldDB" id="A0A1L7XGH9"/>
<sequence length="245" mass="27318">MRSAWEELESTYVTWKNSFNLQSLPNLFTLRPSRPRINSTMPVGPRYERVPLEEENFPSIPASHYFTGLPSTAPPSFRTIPLDNQSLSLPHRNDENAATIMPRSERPGSGSSTRVEQQLSEVDGISLWGVESTNTRDANSTRDDILLRLIDGVERLEARLDSRDNTKEERQEPDIEALIRTRQQTWTRNDIVGTVLGSFFAILFLIWLGAIIIIPAVAKYKYAGAMASVATAAPAAPTLISFNGS</sequence>
<evidence type="ECO:0000313" key="3">
    <source>
        <dbReference type="Proteomes" id="UP000184330"/>
    </source>
</evidence>
<dbReference type="EMBL" id="FJOG01000025">
    <property type="protein sequence ID" value="CZR64066.1"/>
    <property type="molecule type" value="Genomic_DNA"/>
</dbReference>
<organism evidence="2 3">
    <name type="scientific">Phialocephala subalpina</name>
    <dbReference type="NCBI Taxonomy" id="576137"/>
    <lineage>
        <taxon>Eukaryota</taxon>
        <taxon>Fungi</taxon>
        <taxon>Dikarya</taxon>
        <taxon>Ascomycota</taxon>
        <taxon>Pezizomycotina</taxon>
        <taxon>Leotiomycetes</taxon>
        <taxon>Helotiales</taxon>
        <taxon>Mollisiaceae</taxon>
        <taxon>Phialocephala</taxon>
        <taxon>Phialocephala fortinii species complex</taxon>
    </lineage>
</organism>
<dbReference type="Proteomes" id="UP000184330">
    <property type="component" value="Unassembled WGS sequence"/>
</dbReference>
<feature type="transmembrane region" description="Helical" evidence="1">
    <location>
        <begin position="191"/>
        <end position="216"/>
    </location>
</feature>
<proteinExistence type="predicted"/>
<reference evidence="2 3" key="1">
    <citation type="submission" date="2016-03" db="EMBL/GenBank/DDBJ databases">
        <authorList>
            <person name="Ploux O."/>
        </authorList>
    </citation>
    <scope>NUCLEOTIDE SEQUENCE [LARGE SCALE GENOMIC DNA]</scope>
    <source>
        <strain evidence="2 3">UAMH 11012</strain>
    </source>
</reference>
<dbReference type="OrthoDB" id="3547353at2759"/>
<name>A0A1L7XGH9_9HELO</name>
<accession>A0A1L7XGH9</accession>
<protein>
    <submittedName>
        <fullName evidence="2">Uncharacterized protein</fullName>
    </submittedName>
</protein>
<feature type="transmembrane region" description="Helical" evidence="1">
    <location>
        <begin position="222"/>
        <end position="242"/>
    </location>
</feature>
<keyword evidence="1" id="KW-0812">Transmembrane</keyword>